<evidence type="ECO:0000313" key="5">
    <source>
        <dbReference type="EMBL" id="OWZ82871.1"/>
    </source>
</evidence>
<keyword evidence="6" id="KW-1185">Reference proteome</keyword>
<keyword evidence="1" id="KW-0808">Transferase</keyword>
<dbReference type="InterPro" id="IPR047967">
    <property type="entry name" value="PolX_PHP"/>
</dbReference>
<comment type="caution">
    <text evidence="5">The sequence shown here is derived from an EMBL/GenBank/DDBJ whole genome shotgun (WGS) entry which is preliminary data.</text>
</comment>
<dbReference type="SUPFAM" id="SSF47802">
    <property type="entry name" value="DNA polymerase beta, N-terminal domain-like"/>
    <property type="match status" value="1"/>
</dbReference>
<dbReference type="Gene3D" id="3.30.460.10">
    <property type="entry name" value="Beta Polymerase, domain 2"/>
    <property type="match status" value="1"/>
</dbReference>
<dbReference type="Pfam" id="PF14791">
    <property type="entry name" value="DNA_pol_B_thumb"/>
    <property type="match status" value="1"/>
</dbReference>
<dbReference type="InterPro" id="IPR002054">
    <property type="entry name" value="DNA-dir_DNA_pol_X"/>
</dbReference>
<dbReference type="EMBL" id="NIQC01000036">
    <property type="protein sequence ID" value="OWZ82871.1"/>
    <property type="molecule type" value="Genomic_DNA"/>
</dbReference>
<dbReference type="GO" id="GO:0004527">
    <property type="term" value="F:exonuclease activity"/>
    <property type="evidence" value="ECO:0007669"/>
    <property type="project" value="UniProtKB-KW"/>
</dbReference>
<keyword evidence="2" id="KW-0548">Nucleotidyltransferase</keyword>
<dbReference type="GO" id="GO:0008270">
    <property type="term" value="F:zinc ion binding"/>
    <property type="evidence" value="ECO:0007669"/>
    <property type="project" value="TreeGrafter"/>
</dbReference>
<dbReference type="GO" id="GO:0003677">
    <property type="term" value="F:DNA binding"/>
    <property type="evidence" value="ECO:0007669"/>
    <property type="project" value="InterPro"/>
</dbReference>
<dbReference type="CDD" id="cd07436">
    <property type="entry name" value="PHP_PolX"/>
    <property type="match status" value="1"/>
</dbReference>
<dbReference type="InterPro" id="IPR010996">
    <property type="entry name" value="HHH_MUS81"/>
</dbReference>
<dbReference type="PANTHER" id="PTHR36928:SF1">
    <property type="entry name" value="PHOSPHATASE YCDX-RELATED"/>
    <property type="match status" value="1"/>
</dbReference>
<dbReference type="SUPFAM" id="SSF89550">
    <property type="entry name" value="PHP domain-like"/>
    <property type="match status" value="1"/>
</dbReference>
<evidence type="ECO:0000256" key="2">
    <source>
        <dbReference type="ARBA" id="ARBA00022695"/>
    </source>
</evidence>
<dbReference type="InterPro" id="IPR016195">
    <property type="entry name" value="Pol/histidinol_Pase-like"/>
</dbReference>
<dbReference type="OrthoDB" id="9808747at2"/>
<organism evidence="5 6">
    <name type="scientific">Natranaerobius trueperi</name>
    <dbReference type="NCBI Taxonomy" id="759412"/>
    <lineage>
        <taxon>Bacteria</taxon>
        <taxon>Bacillati</taxon>
        <taxon>Bacillota</taxon>
        <taxon>Clostridia</taxon>
        <taxon>Natranaerobiales</taxon>
        <taxon>Natranaerobiaceae</taxon>
        <taxon>Natranaerobius</taxon>
    </lineage>
</organism>
<dbReference type="InterPro" id="IPR004013">
    <property type="entry name" value="PHP_dom"/>
</dbReference>
<protein>
    <submittedName>
        <fullName evidence="5">DNA polymerase/3'-5' exonuclease PolX</fullName>
    </submittedName>
</protein>
<dbReference type="PANTHER" id="PTHR36928">
    <property type="entry name" value="PHOSPHATASE YCDX-RELATED"/>
    <property type="match status" value="1"/>
</dbReference>
<evidence type="ECO:0000313" key="6">
    <source>
        <dbReference type="Proteomes" id="UP000214588"/>
    </source>
</evidence>
<dbReference type="GO" id="GO:0042578">
    <property type="term" value="F:phosphoric ester hydrolase activity"/>
    <property type="evidence" value="ECO:0007669"/>
    <property type="project" value="TreeGrafter"/>
</dbReference>
<keyword evidence="5" id="KW-0540">Nuclease</keyword>
<dbReference type="InterPro" id="IPR037160">
    <property type="entry name" value="DNA_Pol_thumb_sf"/>
</dbReference>
<dbReference type="InterPro" id="IPR029398">
    <property type="entry name" value="PolB_thumb"/>
</dbReference>
<dbReference type="InterPro" id="IPR022311">
    <property type="entry name" value="PolX-like"/>
</dbReference>
<dbReference type="Gene3D" id="3.20.20.140">
    <property type="entry name" value="Metal-dependent hydrolases"/>
    <property type="match status" value="1"/>
</dbReference>
<dbReference type="Pfam" id="PF14716">
    <property type="entry name" value="HHH_8"/>
    <property type="match status" value="1"/>
</dbReference>
<dbReference type="Gene3D" id="1.10.150.110">
    <property type="entry name" value="DNA polymerase beta, N-terminal domain-like"/>
    <property type="match status" value="1"/>
</dbReference>
<evidence type="ECO:0000256" key="1">
    <source>
        <dbReference type="ARBA" id="ARBA00022679"/>
    </source>
</evidence>
<feature type="domain" description="DNA-directed DNA polymerase X" evidence="4">
    <location>
        <begin position="1"/>
        <end position="313"/>
    </location>
</feature>
<keyword evidence="5" id="KW-0378">Hydrolase</keyword>
<dbReference type="Gene3D" id="1.10.150.20">
    <property type="entry name" value="5' to 3' exonuclease, C-terminal subdomain"/>
    <property type="match status" value="1"/>
</dbReference>
<dbReference type="AlphaFoldDB" id="A0A226BVG1"/>
<dbReference type="InterPro" id="IPR003141">
    <property type="entry name" value="Pol/His_phosphatase_N"/>
</dbReference>
<dbReference type="RefSeq" id="WP_089024435.1">
    <property type="nucleotide sequence ID" value="NZ_NIQC01000036.1"/>
</dbReference>
<dbReference type="Gene3D" id="3.30.210.10">
    <property type="entry name" value="DNA polymerase, thumb domain"/>
    <property type="match status" value="1"/>
</dbReference>
<name>A0A226BVG1_9FIRM</name>
<evidence type="ECO:0000259" key="4">
    <source>
        <dbReference type="SMART" id="SM00483"/>
    </source>
</evidence>
<dbReference type="NCBIfam" id="NF006375">
    <property type="entry name" value="PRK08609.1"/>
    <property type="match status" value="1"/>
</dbReference>
<feature type="domain" description="Polymerase/histidinol phosphatase N-terminal" evidence="3">
    <location>
        <begin position="337"/>
        <end position="416"/>
    </location>
</feature>
<dbReference type="Proteomes" id="UP000214588">
    <property type="component" value="Unassembled WGS sequence"/>
</dbReference>
<dbReference type="Pfam" id="PF14520">
    <property type="entry name" value="HHH_5"/>
    <property type="match status" value="1"/>
</dbReference>
<proteinExistence type="predicted"/>
<gene>
    <name evidence="5" type="ORF">CDO51_11795</name>
</gene>
<sequence length="569" mass="64906">MTNLEISLVLKEISELMELKGENYYKFRAYRQGARQIEKLSEEITRLVQENRMRQVPRIGEGIAKTVEEVVRTGRSTLLEELRSEVPTGLRRILGIPGIGVKSSHKLFEELKISTVKELKKACEEGKIKDHPGFGEKFQQKVLEGISKLENAEKTTLLGIALPMSESIVKKILSFSEVTNAEITGSVRRRMEVVEDIDILVETTEPEKVKEHITELPAVYQVLDEKDHVLSVLNTVGIKVEFYFTTPKIFHYNLLISTGNEQHINRLMSVASKQGVKLERDGLYKNNKLIDIYSEQEVYDKINLPYIAPELREGRGEIEGAMEKNLPNVVKKSEIKGDLHIHTNWSDGASSLEDMIDIAKQYEYQYIAITDHSQSLKIASGLSKEQLEKQIEKINVLNEKNSGIRILSGVEVDILRDGTLDFHNHILEQLDFVIASIHQGFQDSGVIITKRICQAMENPYVKAIAHPTGRIIGKRKEFNLDFKKIFQKANETNTAIEINSSIDRLDLSERYLSSAKEYDVKFLINTDAHSVVALRDINYGLYVARRAWLTPEQIINTYDLNDFMTWLSD</sequence>
<accession>A0A226BVG1</accession>
<dbReference type="SMART" id="SM00483">
    <property type="entry name" value="POLXc"/>
    <property type="match status" value="1"/>
</dbReference>
<dbReference type="PIRSF" id="PIRSF005047">
    <property type="entry name" value="UCP005047_YshC"/>
    <property type="match status" value="1"/>
</dbReference>
<keyword evidence="5" id="KW-0269">Exonuclease</keyword>
<evidence type="ECO:0000259" key="3">
    <source>
        <dbReference type="SMART" id="SM00481"/>
    </source>
</evidence>
<dbReference type="InterPro" id="IPR027421">
    <property type="entry name" value="DNA_pol_lamdba_lyase_dom_sf"/>
</dbReference>
<dbReference type="SMART" id="SM00481">
    <property type="entry name" value="POLIIIAc"/>
    <property type="match status" value="1"/>
</dbReference>
<dbReference type="Pfam" id="PF02811">
    <property type="entry name" value="PHP"/>
    <property type="match status" value="1"/>
</dbReference>
<dbReference type="InterPro" id="IPR050243">
    <property type="entry name" value="PHP_phosphatase"/>
</dbReference>
<dbReference type="GO" id="GO:0003887">
    <property type="term" value="F:DNA-directed DNA polymerase activity"/>
    <property type="evidence" value="ECO:0007669"/>
    <property type="project" value="InterPro"/>
</dbReference>
<reference evidence="5 6" key="1">
    <citation type="submission" date="2017-06" db="EMBL/GenBank/DDBJ databases">
        <title>Draft Genome Sequence of Natranaerobius trueperi halophilic, alkalithermophilic bacteria from soda lakes.</title>
        <authorList>
            <person name="Zhao B."/>
        </authorList>
    </citation>
    <scope>NUCLEOTIDE SEQUENCE [LARGE SCALE GENOMIC DNA]</scope>
    <source>
        <strain evidence="5 6">DSM 18760</strain>
    </source>
</reference>
<dbReference type="FunFam" id="3.20.20.140:FF:000047">
    <property type="entry name" value="PHP domain-containing protein"/>
    <property type="match status" value="1"/>
</dbReference>
<dbReference type="SUPFAM" id="SSF81301">
    <property type="entry name" value="Nucleotidyltransferase"/>
    <property type="match status" value="1"/>
</dbReference>
<dbReference type="InterPro" id="IPR043519">
    <property type="entry name" value="NT_sf"/>
</dbReference>
<dbReference type="GO" id="GO:0005829">
    <property type="term" value="C:cytosol"/>
    <property type="evidence" value="ECO:0007669"/>
    <property type="project" value="TreeGrafter"/>
</dbReference>